<organism evidence="11 12">
    <name type="scientific">Drosophila hydei</name>
    <name type="common">Fruit fly</name>
    <dbReference type="NCBI Taxonomy" id="7224"/>
    <lineage>
        <taxon>Eukaryota</taxon>
        <taxon>Metazoa</taxon>
        <taxon>Ecdysozoa</taxon>
        <taxon>Arthropoda</taxon>
        <taxon>Hexapoda</taxon>
        <taxon>Insecta</taxon>
        <taxon>Pterygota</taxon>
        <taxon>Neoptera</taxon>
        <taxon>Endopterygota</taxon>
        <taxon>Diptera</taxon>
        <taxon>Brachycera</taxon>
        <taxon>Muscomorpha</taxon>
        <taxon>Ephydroidea</taxon>
        <taxon>Drosophilidae</taxon>
        <taxon>Drosophila</taxon>
    </lineage>
</organism>
<dbReference type="CDD" id="cd09270">
    <property type="entry name" value="RNase_H2-B"/>
    <property type="match status" value="1"/>
</dbReference>
<evidence type="ECO:0000256" key="2">
    <source>
        <dbReference type="ARBA" id="ARBA00009823"/>
    </source>
</evidence>
<dbReference type="GO" id="GO:0006401">
    <property type="term" value="P:RNA catabolic process"/>
    <property type="evidence" value="ECO:0007669"/>
    <property type="project" value="TreeGrafter"/>
</dbReference>
<dbReference type="FunFam" id="1.10.20.120:FF:000002">
    <property type="entry name" value="Ribonuclease H2 subunit B"/>
    <property type="match status" value="1"/>
</dbReference>
<comment type="subunit">
    <text evidence="3">The RNase H2 complex is a heterotrimer composed of the catalytic subunit RNASEH2A and the non-catalytic subunits RNASEH2B and RNASEH2C.</text>
</comment>
<keyword evidence="5" id="KW-0539">Nucleus</keyword>
<feature type="region of interest" description="Disordered" evidence="8">
    <location>
        <begin position="256"/>
        <end position="339"/>
    </location>
</feature>
<protein>
    <recommendedName>
        <fullName evidence="4">Ribonuclease H2 subunit B</fullName>
    </recommendedName>
    <alternativeName>
        <fullName evidence="7">Ribonuclease HI subunit B</fullName>
    </alternativeName>
</protein>
<dbReference type="GeneID" id="111595625"/>
<feature type="domain" description="Rnh202 triple barrel" evidence="10">
    <location>
        <begin position="50"/>
        <end position="101"/>
    </location>
</feature>
<accession>A0A6J1LNR2</accession>
<evidence type="ECO:0000313" key="11">
    <source>
        <dbReference type="Proteomes" id="UP000504633"/>
    </source>
</evidence>
<evidence type="ECO:0000256" key="3">
    <source>
        <dbReference type="ARBA" id="ARBA00011277"/>
    </source>
</evidence>
<evidence type="ECO:0000256" key="1">
    <source>
        <dbReference type="ARBA" id="ARBA00004123"/>
    </source>
</evidence>
<dbReference type="PANTHER" id="PTHR13383:SF11">
    <property type="entry name" value="RIBONUCLEASE H2 SUBUNIT B"/>
    <property type="match status" value="1"/>
</dbReference>
<evidence type="ECO:0000259" key="10">
    <source>
        <dbReference type="Pfam" id="PF17745"/>
    </source>
</evidence>
<sequence>MVKSATRSAKPKVDPDAAPQQQKVCSIKKVFYISEKLLNIEGDQRMCLERFYHPGKGQPALFITQDREVMEVLEYAEPRRSWLLNNEVCSNGRTYMTTPIDPTFLALYHLRKHCTQRAMSLDSISVDEANGSTNRLLTKFINAESLKCVADVKTSGELIFYKYNKDRTLAWLALKTRQVVSVLKAKQVHCGLGAKSQNYVRSEKIVDENDVKETDYMRMACDYVGRYLDAGLHDELTRYLEIPSEIQALVEESATAKKRKSQQGQATANSKKIKLANGEDVGTQLRNSSLLDSDDNKESITSPPITPAPLKERSLTAKEKSLAKGAKGSKSIASFFKVK</sequence>
<dbReference type="Pfam" id="PF17745">
    <property type="entry name" value="Ydr279_N"/>
    <property type="match status" value="1"/>
</dbReference>
<dbReference type="InterPro" id="IPR040456">
    <property type="entry name" value="RNase_H2_suB"/>
</dbReference>
<comment type="similarity">
    <text evidence="2">Belongs to the RNase H2 subunit B family.</text>
</comment>
<proteinExistence type="inferred from homology"/>
<dbReference type="RefSeq" id="XP_023165203.1">
    <property type="nucleotide sequence ID" value="XM_023309435.2"/>
</dbReference>
<feature type="compositionally biased region" description="Basic and acidic residues" evidence="8">
    <location>
        <begin position="310"/>
        <end position="322"/>
    </location>
</feature>
<comment type="subcellular location">
    <subcellularLocation>
        <location evidence="1">Nucleus</location>
    </subcellularLocation>
</comment>
<dbReference type="Gene3D" id="1.10.20.120">
    <property type="match status" value="1"/>
</dbReference>
<dbReference type="InterPro" id="IPR041195">
    <property type="entry name" value="Rnh202_N"/>
</dbReference>
<feature type="domain" description="Ribonuclease H2 subunit B wHTH" evidence="9">
    <location>
        <begin position="104"/>
        <end position="236"/>
    </location>
</feature>
<dbReference type="KEGG" id="dhe:111595625"/>
<evidence type="ECO:0000256" key="4">
    <source>
        <dbReference type="ARBA" id="ARBA00019062"/>
    </source>
</evidence>
<dbReference type="GO" id="GO:0005654">
    <property type="term" value="C:nucleoplasm"/>
    <property type="evidence" value="ECO:0007669"/>
    <property type="project" value="TreeGrafter"/>
</dbReference>
<evidence type="ECO:0000313" key="12">
    <source>
        <dbReference type="RefSeq" id="XP_023165203.1"/>
    </source>
</evidence>
<dbReference type="OrthoDB" id="29098at2759"/>
<dbReference type="AlphaFoldDB" id="A0A6J1LNR2"/>
<evidence type="ECO:0000256" key="7">
    <source>
        <dbReference type="ARBA" id="ARBA00033464"/>
    </source>
</evidence>
<evidence type="ECO:0000256" key="5">
    <source>
        <dbReference type="ARBA" id="ARBA00023242"/>
    </source>
</evidence>
<name>A0A6J1LNR2_DROHY</name>
<dbReference type="Proteomes" id="UP000504633">
    <property type="component" value="Unplaced"/>
</dbReference>
<dbReference type="Gene3D" id="2.20.25.530">
    <property type="match status" value="1"/>
</dbReference>
<keyword evidence="11" id="KW-1185">Reference proteome</keyword>
<evidence type="ECO:0000256" key="6">
    <source>
        <dbReference type="ARBA" id="ARBA00024778"/>
    </source>
</evidence>
<dbReference type="OMA" id="QIHCGHS"/>
<gene>
    <name evidence="12" type="primary">LOC111595625</name>
</gene>
<dbReference type="GO" id="GO:0032299">
    <property type="term" value="C:ribonuclease H2 complex"/>
    <property type="evidence" value="ECO:0007669"/>
    <property type="project" value="InterPro"/>
</dbReference>
<feature type="compositionally biased region" description="Low complexity" evidence="8">
    <location>
        <begin position="323"/>
        <end position="339"/>
    </location>
</feature>
<dbReference type="InterPro" id="IPR019024">
    <property type="entry name" value="RNase_H2_suB_wHTH"/>
</dbReference>
<comment type="function">
    <text evidence="6">Non catalytic subunit of RNase H2, an endonuclease that specifically degrades the RNA of RNA:DNA hybrids. Participates in DNA replication, possibly by mediating the removal of lagging-strand Okazaki fragment RNA primers during DNA replication. Mediates the excision of single ribonucleotides from DNA:RNA duplexes.</text>
</comment>
<dbReference type="Pfam" id="PF09468">
    <property type="entry name" value="RNase_H2-Ydr279"/>
    <property type="match status" value="1"/>
</dbReference>
<evidence type="ECO:0000259" key="9">
    <source>
        <dbReference type="Pfam" id="PF09468"/>
    </source>
</evidence>
<dbReference type="PANTHER" id="PTHR13383">
    <property type="entry name" value="RIBONUCLEASE H2 SUBUNIT B"/>
    <property type="match status" value="1"/>
</dbReference>
<reference evidence="12" key="1">
    <citation type="submission" date="2025-08" db="UniProtKB">
        <authorList>
            <consortium name="RefSeq"/>
        </authorList>
    </citation>
    <scope>IDENTIFICATION</scope>
    <source>
        <strain evidence="12">15085-1641.00</strain>
        <tissue evidence="12">Whole body</tissue>
    </source>
</reference>
<evidence type="ECO:0000256" key="8">
    <source>
        <dbReference type="SAM" id="MobiDB-lite"/>
    </source>
</evidence>